<dbReference type="Proteomes" id="UP000294830">
    <property type="component" value="Unassembled WGS sequence"/>
</dbReference>
<feature type="compositionally biased region" description="Basic and acidic residues" evidence="1">
    <location>
        <begin position="208"/>
        <end position="230"/>
    </location>
</feature>
<dbReference type="Pfam" id="PF18175">
    <property type="entry name" value="HU-CCDC81_bac_2"/>
    <property type="match status" value="1"/>
</dbReference>
<feature type="transmembrane region" description="Helical" evidence="2">
    <location>
        <begin position="305"/>
        <end position="326"/>
    </location>
</feature>
<evidence type="ECO:0000313" key="5">
    <source>
        <dbReference type="Proteomes" id="UP000294830"/>
    </source>
</evidence>
<dbReference type="GO" id="GO:0042834">
    <property type="term" value="F:peptidoglycan binding"/>
    <property type="evidence" value="ECO:0007669"/>
    <property type="project" value="InterPro"/>
</dbReference>
<gene>
    <name evidence="4" type="ORF">CLV25_10548</name>
</gene>
<dbReference type="SUPFAM" id="SSF110997">
    <property type="entry name" value="Sporulation related repeat"/>
    <property type="match status" value="1"/>
</dbReference>
<name>A0A4R2EN36_9BACT</name>
<keyword evidence="2" id="KW-1133">Transmembrane helix</keyword>
<feature type="domain" description="SPOR" evidence="3">
    <location>
        <begin position="455"/>
        <end position="531"/>
    </location>
</feature>
<keyword evidence="2" id="KW-0472">Membrane</keyword>
<feature type="region of interest" description="Disordered" evidence="1">
    <location>
        <begin position="192"/>
        <end position="230"/>
    </location>
</feature>
<organism evidence="4 5">
    <name type="scientific">Acetobacteroides hydrogenigenes</name>
    <dbReference type="NCBI Taxonomy" id="979970"/>
    <lineage>
        <taxon>Bacteria</taxon>
        <taxon>Pseudomonadati</taxon>
        <taxon>Bacteroidota</taxon>
        <taxon>Bacteroidia</taxon>
        <taxon>Bacteroidales</taxon>
        <taxon>Rikenellaceae</taxon>
        <taxon>Acetobacteroides</taxon>
    </lineage>
</organism>
<dbReference type="Pfam" id="PF18174">
    <property type="entry name" value="HU-CCDC81_bac_1"/>
    <property type="match status" value="1"/>
</dbReference>
<keyword evidence="5" id="KW-1185">Reference proteome</keyword>
<protein>
    <submittedName>
        <fullName evidence="4">Sporulation related protein</fullName>
    </submittedName>
</protein>
<dbReference type="EMBL" id="SLWB01000005">
    <property type="protein sequence ID" value="TCN68846.1"/>
    <property type="molecule type" value="Genomic_DNA"/>
</dbReference>
<evidence type="ECO:0000259" key="3">
    <source>
        <dbReference type="PROSITE" id="PS51724"/>
    </source>
</evidence>
<evidence type="ECO:0000256" key="1">
    <source>
        <dbReference type="SAM" id="MobiDB-lite"/>
    </source>
</evidence>
<dbReference type="Pfam" id="PF05036">
    <property type="entry name" value="SPOR"/>
    <property type="match status" value="1"/>
</dbReference>
<dbReference type="InterPro" id="IPR007730">
    <property type="entry name" value="SPOR-like_dom"/>
</dbReference>
<accession>A0A4R2EN36</accession>
<dbReference type="AlphaFoldDB" id="A0A4R2EN36"/>
<reference evidence="4 5" key="1">
    <citation type="submission" date="2019-03" db="EMBL/GenBank/DDBJ databases">
        <title>Genomic Encyclopedia of Archaeal and Bacterial Type Strains, Phase II (KMG-II): from individual species to whole genera.</title>
        <authorList>
            <person name="Goeker M."/>
        </authorList>
    </citation>
    <scope>NUCLEOTIDE SEQUENCE [LARGE SCALE GENOMIC DNA]</scope>
    <source>
        <strain evidence="4 5">RL-C</strain>
    </source>
</reference>
<dbReference type="OrthoDB" id="653949at2"/>
<dbReference type="InterPro" id="IPR040495">
    <property type="entry name" value="HU-CCDC81_bac_1"/>
</dbReference>
<dbReference type="InterPro" id="IPR036680">
    <property type="entry name" value="SPOR-like_sf"/>
</dbReference>
<comment type="caution">
    <text evidence="4">The sequence shown here is derived from an EMBL/GenBank/DDBJ whole genome shotgun (WGS) entry which is preliminary data.</text>
</comment>
<keyword evidence="2" id="KW-0812">Transmembrane</keyword>
<dbReference type="InterPro" id="IPR041268">
    <property type="entry name" value="HU-CCDC81_bac_2"/>
</dbReference>
<sequence>MNISHYIQELLFTKQKVVLPYIGSFEMVSKPAHIDGATGTITPPSKTIKFSHNEGTDYSTLVNHVAKRNGISPAKALKQICIFAEELNNRMHNGEEAEIEGVGILRIIGSGTVIFLPFSSYSNLGESFGLPTISIAKKGKIEQVEDSDAIEEQALENQPEQEKISETLERLESKKEVLEEEPFELIDDFVEESSTDQTISQPATATEQKQETKEAEEVKVEKQEPATPEVKEQPILEEKKEEPIAAAIPIKEEQLAEKTHPEDIKAEQHPLFLKKESLQEKVNLSSIENNETKKEVPLRRNSAGWIWPTLVIVCILAIGLVALYHYNPKLFGFILPDSNNEMVIEPTVPSDVDSSYYKTLTSAAADTSSAIDDSTRIDSARANLQKIDSTLKKPSATKTTAKAPNLSAKKPMTKEEMENLINEKLKLGSAAAKTNDTQQRVIANKQIPEAKTQVKPTTGAYHVIAASVANMEEAKKVSESLKSKGYAPLIMENGKGRIRISIGSYPTSRQAVNAANAAKRKVGINAWILNP</sequence>
<proteinExistence type="predicted"/>
<evidence type="ECO:0000256" key="2">
    <source>
        <dbReference type="SAM" id="Phobius"/>
    </source>
</evidence>
<dbReference type="Gene3D" id="3.30.70.1070">
    <property type="entry name" value="Sporulation related repeat"/>
    <property type="match status" value="1"/>
</dbReference>
<dbReference type="PROSITE" id="PS51724">
    <property type="entry name" value="SPOR"/>
    <property type="match status" value="1"/>
</dbReference>
<evidence type="ECO:0000313" key="4">
    <source>
        <dbReference type="EMBL" id="TCN68846.1"/>
    </source>
</evidence>
<dbReference type="RefSeq" id="WP_131838870.1">
    <property type="nucleotide sequence ID" value="NZ_SLWB01000005.1"/>
</dbReference>